<gene>
    <name evidence="4 5" type="primary">MENG</name>
    <name evidence="5" type="ORF">AXF42_Ash012827</name>
</gene>
<comment type="function">
    <text evidence="4">Involved in the biosynthesis of phylloquinone (vitamin K1). Methyltransferase required for the conversion of 2-phytyl-1,4-beta-naphthoquinol to phylloquinol.</text>
</comment>
<reference evidence="5 6" key="1">
    <citation type="journal article" date="2017" name="Nature">
        <title>The Apostasia genome and the evolution of orchids.</title>
        <authorList>
            <person name="Zhang G.Q."/>
            <person name="Liu K.W."/>
            <person name="Li Z."/>
            <person name="Lohaus R."/>
            <person name="Hsiao Y.Y."/>
            <person name="Niu S.C."/>
            <person name="Wang J.Y."/>
            <person name="Lin Y.C."/>
            <person name="Xu Q."/>
            <person name="Chen L.J."/>
            <person name="Yoshida K."/>
            <person name="Fujiwara S."/>
            <person name="Wang Z.W."/>
            <person name="Zhang Y.Q."/>
            <person name="Mitsuda N."/>
            <person name="Wang M."/>
            <person name="Liu G.H."/>
            <person name="Pecoraro L."/>
            <person name="Huang H.X."/>
            <person name="Xiao X.J."/>
            <person name="Lin M."/>
            <person name="Wu X.Y."/>
            <person name="Wu W.L."/>
            <person name="Chen Y.Y."/>
            <person name="Chang S.B."/>
            <person name="Sakamoto S."/>
            <person name="Ohme-Takagi M."/>
            <person name="Yagi M."/>
            <person name="Zeng S.J."/>
            <person name="Shen C.Y."/>
            <person name="Yeh C.M."/>
            <person name="Luo Y.B."/>
            <person name="Tsai W.C."/>
            <person name="Van de Peer Y."/>
            <person name="Liu Z.J."/>
        </authorList>
    </citation>
    <scope>NUCLEOTIDE SEQUENCE [LARGE SCALE GENOMIC DNA]</scope>
    <source>
        <strain evidence="6">cv. Shenzhen</strain>
        <tissue evidence="5">Stem</tissue>
    </source>
</reference>
<dbReference type="CDD" id="cd02440">
    <property type="entry name" value="AdoMet_MTases"/>
    <property type="match status" value="1"/>
</dbReference>
<name>A0A2I0AMB2_9ASPA</name>
<dbReference type="OrthoDB" id="6329284at2759"/>
<dbReference type="PROSITE" id="PS01184">
    <property type="entry name" value="UBIE_2"/>
    <property type="match status" value="1"/>
</dbReference>
<accession>A0A2I0AMB2</accession>
<evidence type="ECO:0000256" key="2">
    <source>
        <dbReference type="ARBA" id="ARBA00022679"/>
    </source>
</evidence>
<evidence type="ECO:0000256" key="4">
    <source>
        <dbReference type="HAMAP-Rule" id="MF_03192"/>
    </source>
</evidence>
<dbReference type="Proteomes" id="UP000236161">
    <property type="component" value="Unassembled WGS sequence"/>
</dbReference>
<evidence type="ECO:0000256" key="3">
    <source>
        <dbReference type="ARBA" id="ARBA00022691"/>
    </source>
</evidence>
<dbReference type="InterPro" id="IPR032904">
    <property type="entry name" value="MenG"/>
</dbReference>
<keyword evidence="1 4" id="KW-0489">Methyltransferase</keyword>
<dbReference type="AlphaFoldDB" id="A0A2I0AMB2"/>
<protein>
    <recommendedName>
        <fullName evidence="4">2-phytyl-1,4-beta-naphthoquinone methyltransferase, chloroplastic</fullName>
        <ecNumber evidence="4">2.1.1.329</ecNumber>
    </recommendedName>
    <alternativeName>
        <fullName evidence="4">Demethylphylloquinone methyltransferase</fullName>
    </alternativeName>
    <alternativeName>
        <fullName evidence="4">Menaquinone biosynthesis methyltransferase ubiE-like protein</fullName>
    </alternativeName>
</protein>
<keyword evidence="3 4" id="KW-0949">S-adenosyl-L-methionine</keyword>
<dbReference type="InterPro" id="IPR004033">
    <property type="entry name" value="UbiE/COQ5_MeTrFase"/>
</dbReference>
<dbReference type="EMBL" id="KZ451970">
    <property type="protein sequence ID" value="PKA56697.1"/>
    <property type="molecule type" value="Genomic_DNA"/>
</dbReference>
<dbReference type="HAMAP" id="MF_01813">
    <property type="entry name" value="MenG_UbiE_methyltr"/>
    <property type="match status" value="1"/>
</dbReference>
<dbReference type="NCBIfam" id="TIGR01934">
    <property type="entry name" value="MenG_MenH_UbiE"/>
    <property type="match status" value="1"/>
</dbReference>
<comment type="catalytic activity">
    <reaction evidence="4">
        <text>demethylphylloquinol + S-adenosyl-L-methionine = phylloquinol + S-adenosyl-L-homocysteine + H(+)</text>
        <dbReference type="Rhea" id="RHEA:40551"/>
        <dbReference type="ChEBI" id="CHEBI:15378"/>
        <dbReference type="ChEBI" id="CHEBI:28433"/>
        <dbReference type="ChEBI" id="CHEBI:57856"/>
        <dbReference type="ChEBI" id="CHEBI:59789"/>
        <dbReference type="ChEBI" id="CHEBI:87844"/>
        <dbReference type="EC" id="2.1.1.329"/>
    </reaction>
</comment>
<organism evidence="5 6">
    <name type="scientific">Apostasia shenzhenica</name>
    <dbReference type="NCBI Taxonomy" id="1088818"/>
    <lineage>
        <taxon>Eukaryota</taxon>
        <taxon>Viridiplantae</taxon>
        <taxon>Streptophyta</taxon>
        <taxon>Embryophyta</taxon>
        <taxon>Tracheophyta</taxon>
        <taxon>Spermatophyta</taxon>
        <taxon>Magnoliopsida</taxon>
        <taxon>Liliopsida</taxon>
        <taxon>Asparagales</taxon>
        <taxon>Orchidaceae</taxon>
        <taxon>Apostasioideae</taxon>
        <taxon>Apostasia</taxon>
    </lineage>
</organism>
<dbReference type="EC" id="2.1.1.329" evidence="4"/>
<dbReference type="NCBIfam" id="NF001244">
    <property type="entry name" value="PRK00216.1-5"/>
    <property type="match status" value="1"/>
</dbReference>
<comment type="similarity">
    <text evidence="4">Belongs to the class I-like SAM-binding methyltransferase superfamily. MenG/UbiE family.</text>
</comment>
<dbReference type="STRING" id="1088818.A0A2I0AMB2"/>
<dbReference type="PANTHER" id="PTHR43591:SF24">
    <property type="entry name" value="2-METHOXY-6-POLYPRENYL-1,4-BENZOQUINOL METHYLASE, MITOCHONDRIAL"/>
    <property type="match status" value="1"/>
</dbReference>
<dbReference type="GO" id="GO:0042372">
    <property type="term" value="P:phylloquinone biosynthetic process"/>
    <property type="evidence" value="ECO:0007669"/>
    <property type="project" value="UniProtKB-UniRule"/>
</dbReference>
<keyword evidence="4" id="KW-0150">Chloroplast</keyword>
<dbReference type="Pfam" id="PF01209">
    <property type="entry name" value="Ubie_methyltran"/>
    <property type="match status" value="1"/>
</dbReference>
<keyword evidence="4" id="KW-0934">Plastid</keyword>
<sequence length="277" mass="30675">MVGAAAFLTHHHNSLYFFSSASTPRFLPEPRLRASPSPAKQSGACCSTDRRKLFNRIAPVYDNLNDLLSLGQHRIWKRMCVSWSGAKKGDTVLDLCCGSGDLTFLLSEKVGLGGEVAALDFSREQLSIASARQQLLWNDCYKNIKWIEGDALNLPFEGSYFDAVTVGYGLRNLDNKQKAMQEILRVLKPGSKVSILDFGKSNSALVRLAQEWAIDNVVVPIASFHGFTEEYKYLKTSISEFLTGNEQEMLAKDVGFTDAKHYPIAAGLMGNLVARSR</sequence>
<dbReference type="SUPFAM" id="SSF53335">
    <property type="entry name" value="S-adenosyl-L-methionine-dependent methyltransferases"/>
    <property type="match status" value="1"/>
</dbReference>
<dbReference type="PROSITE" id="PS51608">
    <property type="entry name" value="SAM_MT_UBIE"/>
    <property type="match status" value="1"/>
</dbReference>
<dbReference type="InterPro" id="IPR023576">
    <property type="entry name" value="UbiE/COQ5_MeTrFase_CS"/>
</dbReference>
<dbReference type="GO" id="GO:0052624">
    <property type="term" value="F:2-phytyl-1,4-naphthoquinone methyltransferase activity"/>
    <property type="evidence" value="ECO:0007669"/>
    <property type="project" value="UniProtKB-UniRule"/>
</dbReference>
<evidence type="ECO:0000313" key="5">
    <source>
        <dbReference type="EMBL" id="PKA56697.1"/>
    </source>
</evidence>
<keyword evidence="6" id="KW-1185">Reference proteome</keyword>
<keyword evidence="2 4" id="KW-0808">Transferase</keyword>
<evidence type="ECO:0000256" key="1">
    <source>
        <dbReference type="ARBA" id="ARBA00022603"/>
    </source>
</evidence>
<dbReference type="InterPro" id="IPR029063">
    <property type="entry name" value="SAM-dependent_MTases_sf"/>
</dbReference>
<dbReference type="Gene3D" id="3.40.50.150">
    <property type="entry name" value="Vaccinia Virus protein VP39"/>
    <property type="match status" value="1"/>
</dbReference>
<dbReference type="GO" id="GO:0009507">
    <property type="term" value="C:chloroplast"/>
    <property type="evidence" value="ECO:0007669"/>
    <property type="project" value="UniProtKB-SubCell"/>
</dbReference>
<dbReference type="PANTHER" id="PTHR43591">
    <property type="entry name" value="METHYLTRANSFERASE"/>
    <property type="match status" value="1"/>
</dbReference>
<evidence type="ECO:0000313" key="6">
    <source>
        <dbReference type="Proteomes" id="UP000236161"/>
    </source>
</evidence>
<dbReference type="HAMAP" id="MF_01982">
    <property type="entry name" value="MenG_phylloquinone_subfam"/>
    <property type="match status" value="1"/>
</dbReference>
<comment type="subcellular location">
    <subcellularLocation>
        <location evidence="4">Plastid</location>
        <location evidence="4">Chloroplast</location>
    </subcellularLocation>
</comment>
<dbReference type="PROSITE" id="PS01183">
    <property type="entry name" value="UBIE_1"/>
    <property type="match status" value="1"/>
</dbReference>
<proteinExistence type="inferred from homology"/>
<dbReference type="GO" id="GO:0032259">
    <property type="term" value="P:methylation"/>
    <property type="evidence" value="ECO:0007669"/>
    <property type="project" value="UniProtKB-KW"/>
</dbReference>